<reference evidence="2" key="1">
    <citation type="submission" date="2022-08" db="EMBL/GenBank/DDBJ databases">
        <title>Whole genome sequencing of non-tuberculosis mycobacteria type-strains.</title>
        <authorList>
            <person name="Igarashi Y."/>
            <person name="Osugi A."/>
            <person name="Mitarai S."/>
        </authorList>
    </citation>
    <scope>NUCLEOTIDE SEQUENCE</scope>
    <source>
        <strain evidence="2">DSM 45127</strain>
    </source>
</reference>
<keyword evidence="3" id="KW-1185">Reference proteome</keyword>
<protein>
    <submittedName>
        <fullName evidence="2">Uncharacterized protein</fullName>
    </submittedName>
</protein>
<name>A0ABY3VFC9_9MYCO</name>
<evidence type="ECO:0000313" key="3">
    <source>
        <dbReference type="Proteomes" id="UP001055336"/>
    </source>
</evidence>
<dbReference type="Proteomes" id="UP001055336">
    <property type="component" value="Chromosome"/>
</dbReference>
<evidence type="ECO:0000256" key="1">
    <source>
        <dbReference type="SAM" id="SignalP"/>
    </source>
</evidence>
<gene>
    <name evidence="2" type="ORF">MKK62_16885</name>
</gene>
<keyword evidence="1" id="KW-0732">Signal</keyword>
<evidence type="ECO:0000313" key="2">
    <source>
        <dbReference type="EMBL" id="UMB68124.1"/>
    </source>
</evidence>
<accession>A0ABY3VFC9</accession>
<dbReference type="EMBL" id="CP092488">
    <property type="protein sequence ID" value="UMB68124.1"/>
    <property type="molecule type" value="Genomic_DNA"/>
</dbReference>
<proteinExistence type="predicted"/>
<organism evidence="2 3">
    <name type="scientific">Mycobacterium paraterrae</name>
    <dbReference type="NCBI Taxonomy" id="577492"/>
    <lineage>
        <taxon>Bacteria</taxon>
        <taxon>Bacillati</taxon>
        <taxon>Actinomycetota</taxon>
        <taxon>Actinomycetes</taxon>
        <taxon>Mycobacteriales</taxon>
        <taxon>Mycobacteriaceae</taxon>
        <taxon>Mycobacterium</taxon>
    </lineage>
</organism>
<sequence length="483" mass="47284">MGKFHRIARAGVVATGLGLGAAVASVPGIATADYLNGSDIAAYLPDFGAVAAASAAAVTPPTVPDDFSNFAISFSGIPLYQSGSALAQSSFGNIAIAHGASTYALAYGGLFNTANVDGDGSGAFVGSAGSLGFPLFNTASVTGDHSVAEAAYGFGSGSYNTATVVGNQSTAYAGTPNGGLTTGSFNTATAEGYQAHAAAGLDGSSGNVADANGDLVTDVSPNGLSGAADPASAAASADLLDSAAAAASVTPATLPDDYSNFAVSISGLDVISIGHASAESSFGNIAIAHGLYSDANAMSGFFNYATADGDHSTAVVGDTGSFNFASATGLWSSAAAAWGSGNTAVANGDYAVAQAGAGDGTAIYDSNLNTATAEGSHAIALAGWDGSSNHVANAVGDNVHVYDPTGTPMGWPAESWTTDLLTSLDGHSAATEGGNWFTDLLSSFDGSAAAESSNWLTELVASFDGGSVAADGANFWSELTTLF</sequence>
<dbReference type="RefSeq" id="WP_240258586.1">
    <property type="nucleotide sequence ID" value="NZ_CP092488.2"/>
</dbReference>
<feature type="signal peptide" evidence="1">
    <location>
        <begin position="1"/>
        <end position="32"/>
    </location>
</feature>
<feature type="chain" id="PRO_5045817752" evidence="1">
    <location>
        <begin position="33"/>
        <end position="483"/>
    </location>
</feature>